<proteinExistence type="predicted"/>
<protein>
    <submittedName>
        <fullName evidence="1">ABC transporter ATP-binding protein/permease</fullName>
    </submittedName>
</protein>
<dbReference type="AlphaFoldDB" id="S6U173"/>
<evidence type="ECO:0000313" key="2">
    <source>
        <dbReference type="Proteomes" id="UP000015729"/>
    </source>
</evidence>
<accession>S6U173</accession>
<feature type="non-terminal residue" evidence="1">
    <location>
        <position position="57"/>
    </location>
</feature>
<gene>
    <name evidence="1" type="ORF">A244_19491</name>
</gene>
<keyword evidence="1" id="KW-0067">ATP-binding</keyword>
<reference evidence="1 2" key="1">
    <citation type="journal article" date="2013" name="PLoS Pathog.">
        <title>Genomic analysis of the Kiwifruit pathogen Pseudomonas syringae pv. actinidiae provides insight into the origins of an emergent plant disease.</title>
        <authorList>
            <person name="McCann H.C."/>
            <person name="Rikkerink E.H."/>
            <person name="Bertels F."/>
            <person name="Fiers M."/>
            <person name="Lu A."/>
            <person name="Rees-George J."/>
            <person name="Andersen M.T."/>
            <person name="Gleave A.P."/>
            <person name="Haubold B."/>
            <person name="Wohlers M.W."/>
            <person name="Guttman D.S."/>
            <person name="Wang P.W."/>
            <person name="Straub C."/>
            <person name="Vanneste J.L."/>
            <person name="Rainey P.B."/>
            <person name="Templeton M.D."/>
        </authorList>
    </citation>
    <scope>NUCLEOTIDE SEQUENCE [LARGE SCALE GENOMIC DNA]</scope>
    <source>
        <strain evidence="1 2">ICMP 18807</strain>
    </source>
</reference>
<evidence type="ECO:0000313" key="1">
    <source>
        <dbReference type="EMBL" id="EPN49687.1"/>
    </source>
</evidence>
<sequence>MPVLKRFTIFLQQALRAMHLVWTTSRALSVGLILATLVAGLLPALAAWLGQRIVDAV</sequence>
<comment type="caution">
    <text evidence="1">The sequence shown here is derived from an EMBL/GenBank/DDBJ whole genome shotgun (WGS) entry which is preliminary data.</text>
</comment>
<dbReference type="EMBL" id="AOKG01001346">
    <property type="protein sequence ID" value="EPN49687.1"/>
    <property type="molecule type" value="Genomic_DNA"/>
</dbReference>
<dbReference type="GO" id="GO:0005524">
    <property type="term" value="F:ATP binding"/>
    <property type="evidence" value="ECO:0007669"/>
    <property type="project" value="UniProtKB-KW"/>
</dbReference>
<dbReference type="PATRIC" id="fig|1194404.4.peg.4014"/>
<organism evidence="1 2">
    <name type="scientific">Pseudomonas syringae pv. actinidiae ICMP 18807</name>
    <dbReference type="NCBI Taxonomy" id="1194404"/>
    <lineage>
        <taxon>Bacteria</taxon>
        <taxon>Pseudomonadati</taxon>
        <taxon>Pseudomonadota</taxon>
        <taxon>Gammaproteobacteria</taxon>
        <taxon>Pseudomonadales</taxon>
        <taxon>Pseudomonadaceae</taxon>
        <taxon>Pseudomonas</taxon>
        <taxon>Pseudomonas syringae</taxon>
    </lineage>
</organism>
<name>S6U173_PSESF</name>
<keyword evidence="1" id="KW-0547">Nucleotide-binding</keyword>
<dbReference type="Proteomes" id="UP000015729">
    <property type="component" value="Unassembled WGS sequence"/>
</dbReference>